<keyword evidence="1" id="KW-1133">Transmembrane helix</keyword>
<evidence type="ECO:0000313" key="4">
    <source>
        <dbReference type="Proteomes" id="UP000826656"/>
    </source>
</evidence>
<evidence type="ECO:0000259" key="2">
    <source>
        <dbReference type="Pfam" id="PF00078"/>
    </source>
</evidence>
<organism evidence="3 4">
    <name type="scientific">Solanum tuberosum</name>
    <name type="common">Potato</name>
    <dbReference type="NCBI Taxonomy" id="4113"/>
    <lineage>
        <taxon>Eukaryota</taxon>
        <taxon>Viridiplantae</taxon>
        <taxon>Streptophyta</taxon>
        <taxon>Embryophyta</taxon>
        <taxon>Tracheophyta</taxon>
        <taxon>Spermatophyta</taxon>
        <taxon>Magnoliopsida</taxon>
        <taxon>eudicotyledons</taxon>
        <taxon>Gunneridae</taxon>
        <taxon>Pentapetalae</taxon>
        <taxon>asterids</taxon>
        <taxon>lamiids</taxon>
        <taxon>Solanales</taxon>
        <taxon>Solanaceae</taxon>
        <taxon>Solanoideae</taxon>
        <taxon>Solaneae</taxon>
        <taxon>Solanum</taxon>
    </lineage>
</organism>
<dbReference type="Proteomes" id="UP000826656">
    <property type="component" value="Unassembled WGS sequence"/>
</dbReference>
<evidence type="ECO:0000313" key="3">
    <source>
        <dbReference type="EMBL" id="KAH0740981.1"/>
    </source>
</evidence>
<proteinExistence type="predicted"/>
<name>A0ABQ7U220_SOLTU</name>
<accession>A0ABQ7U220</accession>
<feature type="transmembrane region" description="Helical" evidence="1">
    <location>
        <begin position="81"/>
        <end position="103"/>
    </location>
</feature>
<dbReference type="EMBL" id="JAIVGD010000026">
    <property type="protein sequence ID" value="KAH0740981.1"/>
    <property type="molecule type" value="Genomic_DNA"/>
</dbReference>
<reference evidence="3 4" key="1">
    <citation type="journal article" date="2021" name="bioRxiv">
        <title>Chromosome-scale and haplotype-resolved genome assembly of a tetraploid potato cultivar.</title>
        <authorList>
            <person name="Sun H."/>
            <person name="Jiao W.-B."/>
            <person name="Krause K."/>
            <person name="Campoy J.A."/>
            <person name="Goel M."/>
            <person name="Folz-Donahue K."/>
            <person name="Kukat C."/>
            <person name="Huettel B."/>
            <person name="Schneeberger K."/>
        </authorList>
    </citation>
    <scope>NUCLEOTIDE SEQUENCE [LARGE SCALE GENOMIC DNA]</scope>
    <source>
        <strain evidence="3">SolTubOtavaFocal</strain>
        <tissue evidence="3">Leaves</tissue>
    </source>
</reference>
<comment type="caution">
    <text evidence="3">The sequence shown here is derived from an EMBL/GenBank/DDBJ whole genome shotgun (WGS) entry which is preliminary data.</text>
</comment>
<evidence type="ECO:0000256" key="1">
    <source>
        <dbReference type="SAM" id="Phobius"/>
    </source>
</evidence>
<protein>
    <recommendedName>
        <fullName evidence="2">Reverse transcriptase domain-containing protein</fullName>
    </recommendedName>
</protein>
<keyword evidence="1" id="KW-0812">Transmembrane</keyword>
<dbReference type="InterPro" id="IPR000477">
    <property type="entry name" value="RT_dom"/>
</dbReference>
<feature type="domain" description="Reverse transcriptase" evidence="2">
    <location>
        <begin position="3"/>
        <end position="97"/>
    </location>
</feature>
<dbReference type="PANTHER" id="PTHR31635:SF196">
    <property type="entry name" value="REVERSE TRANSCRIPTASE DOMAIN-CONTAINING PROTEIN-RELATED"/>
    <property type="match status" value="1"/>
</dbReference>
<keyword evidence="1" id="KW-0472">Membrane</keyword>
<sequence length="112" mass="12938">MLCNRLKHVLPTIISDNQSAFVTGRTIVQNILICQDLMRLYNRKNATKSCLLKIDLRNAYDSVEWDFVEEMLYGLQFPYKFIKWIMGCITTTQFVIAINGGLYGNIKGRRGL</sequence>
<gene>
    <name evidence="3" type="ORF">KY290_034024</name>
</gene>
<dbReference type="Pfam" id="PF00078">
    <property type="entry name" value="RVT_1"/>
    <property type="match status" value="1"/>
</dbReference>
<keyword evidence="4" id="KW-1185">Reference proteome</keyword>
<dbReference type="PANTHER" id="PTHR31635">
    <property type="entry name" value="REVERSE TRANSCRIPTASE DOMAIN-CONTAINING PROTEIN-RELATED"/>
    <property type="match status" value="1"/>
</dbReference>